<organism evidence="10 11">
    <name type="scientific">Acidisoma cellulosilyticum</name>
    <dbReference type="NCBI Taxonomy" id="2802395"/>
    <lineage>
        <taxon>Bacteria</taxon>
        <taxon>Pseudomonadati</taxon>
        <taxon>Pseudomonadota</taxon>
        <taxon>Alphaproteobacteria</taxon>
        <taxon>Acetobacterales</taxon>
        <taxon>Acidocellaceae</taxon>
        <taxon>Acidisoma</taxon>
    </lineage>
</organism>
<dbReference type="RefSeq" id="WP_227308396.1">
    <property type="nucleotide sequence ID" value="NZ_JAESVA010000005.1"/>
</dbReference>
<dbReference type="EC" id="2.1.1.37" evidence="1"/>
<feature type="compositionally biased region" description="Basic residues" evidence="9">
    <location>
        <begin position="232"/>
        <end position="244"/>
    </location>
</feature>
<keyword evidence="2 7" id="KW-0489">Methyltransferase</keyword>
<dbReference type="PANTHER" id="PTHR10629:SF52">
    <property type="entry name" value="DNA (CYTOSINE-5)-METHYLTRANSFERASE 1"/>
    <property type="match status" value="1"/>
</dbReference>
<comment type="caution">
    <text evidence="10">The sequence shown here is derived from an EMBL/GenBank/DDBJ whole genome shotgun (WGS) entry which is preliminary data.</text>
</comment>
<evidence type="ECO:0000313" key="11">
    <source>
        <dbReference type="Proteomes" id="UP000721844"/>
    </source>
</evidence>
<evidence type="ECO:0000256" key="2">
    <source>
        <dbReference type="ARBA" id="ARBA00022603"/>
    </source>
</evidence>
<evidence type="ECO:0000256" key="7">
    <source>
        <dbReference type="PROSITE-ProRule" id="PRU01016"/>
    </source>
</evidence>
<dbReference type="PROSITE" id="PS00095">
    <property type="entry name" value="C5_MTASE_2"/>
    <property type="match status" value="1"/>
</dbReference>
<dbReference type="Gene3D" id="3.40.50.150">
    <property type="entry name" value="Vaccinia Virus protein VP39"/>
    <property type="match status" value="1"/>
</dbReference>
<dbReference type="SUPFAM" id="SSF53335">
    <property type="entry name" value="S-adenosyl-L-methionine-dependent methyltransferases"/>
    <property type="match status" value="1"/>
</dbReference>
<proteinExistence type="inferred from homology"/>
<keyword evidence="3 7" id="KW-0808">Transferase</keyword>
<comment type="similarity">
    <text evidence="7 8">Belongs to the class I-like SAM-binding methyltransferase superfamily. C5-methyltransferase family.</text>
</comment>
<dbReference type="EMBL" id="JAESVA010000005">
    <property type="protein sequence ID" value="MCB8881731.1"/>
    <property type="molecule type" value="Genomic_DNA"/>
</dbReference>
<sequence length="442" mass="48684">MYRLRAISLFSGAGGFCAGIERAGYQIAVAVEKDRSACQTYRANFPSVPLYEGDIQKFLAPKSGHGELYGLQEIDLCYGGPPCQGHSSIGARDADDERNGLWVEFARIIDSIRPKSFIMENVPGILSSGLGKFKREILQKFQAIGYSNVTLVQVDASDFGAPQIRKRVLFVGTRDDLRLSGSLDGLLKSGLDAHRQPVISVDEAISDLPEAVCEPGEMVGYASKPSSDYQRTRRSRNLKVSGHHTKRIGPRRANLIAHLAAGQNADSLPPELWDGVRAQKWRRLDGSKPSHTLLAQMGKDLSEWIHPHFSRWLTLREAARIQGFPDNFGFPCSESEALKQVGNSVPPPLAYAVGLVVKEILGGAVIARKRGRPTKGVRPMTGGERHRRWRETHGSVALTVSPELAERIRLARDELCLTTAELLGQALDALVEQRRPRLKRAA</sequence>
<dbReference type="GO" id="GO:0044027">
    <property type="term" value="P:negative regulation of gene expression via chromosomal CpG island methylation"/>
    <property type="evidence" value="ECO:0007669"/>
    <property type="project" value="TreeGrafter"/>
</dbReference>
<dbReference type="PRINTS" id="PR00105">
    <property type="entry name" value="C5METTRFRASE"/>
</dbReference>
<dbReference type="GO" id="GO:0009307">
    <property type="term" value="P:DNA restriction-modification system"/>
    <property type="evidence" value="ECO:0007669"/>
    <property type="project" value="UniProtKB-KW"/>
</dbReference>
<keyword evidence="11" id="KW-1185">Reference proteome</keyword>
<dbReference type="Pfam" id="PF00145">
    <property type="entry name" value="DNA_methylase"/>
    <property type="match status" value="1"/>
</dbReference>
<comment type="catalytic activity">
    <reaction evidence="6">
        <text>a 2'-deoxycytidine in DNA + S-adenosyl-L-methionine = a 5-methyl-2'-deoxycytidine in DNA + S-adenosyl-L-homocysteine + H(+)</text>
        <dbReference type="Rhea" id="RHEA:13681"/>
        <dbReference type="Rhea" id="RHEA-COMP:11369"/>
        <dbReference type="Rhea" id="RHEA-COMP:11370"/>
        <dbReference type="ChEBI" id="CHEBI:15378"/>
        <dbReference type="ChEBI" id="CHEBI:57856"/>
        <dbReference type="ChEBI" id="CHEBI:59789"/>
        <dbReference type="ChEBI" id="CHEBI:85452"/>
        <dbReference type="ChEBI" id="CHEBI:85454"/>
        <dbReference type="EC" id="2.1.1.37"/>
    </reaction>
</comment>
<dbReference type="InterPro" id="IPR029063">
    <property type="entry name" value="SAM-dependent_MTases_sf"/>
</dbReference>
<dbReference type="InterPro" id="IPR050390">
    <property type="entry name" value="C5-Methyltransferase"/>
</dbReference>
<dbReference type="GO" id="GO:0003677">
    <property type="term" value="F:DNA binding"/>
    <property type="evidence" value="ECO:0007669"/>
    <property type="project" value="TreeGrafter"/>
</dbReference>
<dbReference type="PROSITE" id="PS51679">
    <property type="entry name" value="SAM_MT_C5"/>
    <property type="match status" value="1"/>
</dbReference>
<evidence type="ECO:0000256" key="8">
    <source>
        <dbReference type="RuleBase" id="RU000416"/>
    </source>
</evidence>
<dbReference type="PANTHER" id="PTHR10629">
    <property type="entry name" value="CYTOSINE-SPECIFIC METHYLTRANSFERASE"/>
    <property type="match status" value="1"/>
</dbReference>
<dbReference type="InterPro" id="IPR001525">
    <property type="entry name" value="C5_MeTfrase"/>
</dbReference>
<evidence type="ECO:0000256" key="4">
    <source>
        <dbReference type="ARBA" id="ARBA00022691"/>
    </source>
</evidence>
<dbReference type="GO" id="GO:0032259">
    <property type="term" value="P:methylation"/>
    <property type="evidence" value="ECO:0007669"/>
    <property type="project" value="UniProtKB-KW"/>
</dbReference>
<evidence type="ECO:0000256" key="9">
    <source>
        <dbReference type="SAM" id="MobiDB-lite"/>
    </source>
</evidence>
<evidence type="ECO:0000256" key="6">
    <source>
        <dbReference type="ARBA" id="ARBA00047422"/>
    </source>
</evidence>
<protein>
    <recommendedName>
        <fullName evidence="1">DNA (cytosine-5-)-methyltransferase</fullName>
        <ecNumber evidence="1">2.1.1.37</ecNumber>
    </recommendedName>
</protein>
<accession>A0A964E4Q7</accession>
<keyword evidence="4 7" id="KW-0949">S-adenosyl-L-methionine</keyword>
<evidence type="ECO:0000313" key="10">
    <source>
        <dbReference type="EMBL" id="MCB8881731.1"/>
    </source>
</evidence>
<name>A0A964E4Q7_9PROT</name>
<reference evidence="10 11" key="1">
    <citation type="journal article" date="2021" name="Microorganisms">
        <title>Acidisoma silvae sp. nov. and Acidisomacellulosilytica sp. nov., Two Acidophilic Bacteria Isolated from Decaying Wood, Hydrolyzing Cellulose and Producing Poly-3-hydroxybutyrate.</title>
        <authorList>
            <person name="Mieszkin S."/>
            <person name="Pouder E."/>
            <person name="Uroz S."/>
            <person name="Simon-Colin C."/>
            <person name="Alain K."/>
        </authorList>
    </citation>
    <scope>NUCLEOTIDE SEQUENCE [LARGE SCALE GENOMIC DNA]</scope>
    <source>
        <strain evidence="10 11">HW T5.17</strain>
    </source>
</reference>
<dbReference type="Gene3D" id="3.90.120.10">
    <property type="entry name" value="DNA Methylase, subunit A, domain 2"/>
    <property type="match status" value="1"/>
</dbReference>
<dbReference type="NCBIfam" id="TIGR00675">
    <property type="entry name" value="dcm"/>
    <property type="match status" value="1"/>
</dbReference>
<gene>
    <name evidence="10" type="ORF">ACELLULO517_15895</name>
</gene>
<keyword evidence="5" id="KW-0680">Restriction system</keyword>
<evidence type="ECO:0000256" key="1">
    <source>
        <dbReference type="ARBA" id="ARBA00011975"/>
    </source>
</evidence>
<dbReference type="GO" id="GO:0003886">
    <property type="term" value="F:DNA (cytosine-5-)-methyltransferase activity"/>
    <property type="evidence" value="ECO:0007669"/>
    <property type="project" value="UniProtKB-EC"/>
</dbReference>
<feature type="region of interest" description="Disordered" evidence="9">
    <location>
        <begin position="222"/>
        <end position="244"/>
    </location>
</feature>
<dbReference type="InterPro" id="IPR031303">
    <property type="entry name" value="C5_meth_CS"/>
</dbReference>
<dbReference type="Proteomes" id="UP000721844">
    <property type="component" value="Unassembled WGS sequence"/>
</dbReference>
<dbReference type="AlphaFoldDB" id="A0A964E4Q7"/>
<feature type="active site" evidence="7">
    <location>
        <position position="83"/>
    </location>
</feature>
<evidence type="ECO:0000256" key="3">
    <source>
        <dbReference type="ARBA" id="ARBA00022679"/>
    </source>
</evidence>
<evidence type="ECO:0000256" key="5">
    <source>
        <dbReference type="ARBA" id="ARBA00022747"/>
    </source>
</evidence>